<keyword evidence="1" id="KW-0614">Plasmid</keyword>
<proteinExistence type="predicted"/>
<dbReference type="OrthoDB" id="9096282at2"/>
<accession>A0A7Z2GSI5</accession>
<dbReference type="AlphaFoldDB" id="A0A7Z2GSI5"/>
<gene>
    <name evidence="1" type="ORF">FAZ98_34535</name>
</gene>
<protein>
    <submittedName>
        <fullName evidence="1">Uncharacterized protein</fullName>
    </submittedName>
</protein>
<dbReference type="EMBL" id="CP046917">
    <property type="protein sequence ID" value="QGZ66955.1"/>
    <property type="molecule type" value="Genomic_DNA"/>
</dbReference>
<organism evidence="1 2">
    <name type="scientific">Paraburkholderia acidisoli</name>
    <dbReference type="NCBI Taxonomy" id="2571748"/>
    <lineage>
        <taxon>Bacteria</taxon>
        <taxon>Pseudomonadati</taxon>
        <taxon>Pseudomonadota</taxon>
        <taxon>Betaproteobacteria</taxon>
        <taxon>Burkholderiales</taxon>
        <taxon>Burkholderiaceae</taxon>
        <taxon>Paraburkholderia</taxon>
    </lineage>
</organism>
<dbReference type="RefSeq" id="WP_158958799.1">
    <property type="nucleotide sequence ID" value="NZ_CP046917.1"/>
</dbReference>
<dbReference type="KEGG" id="pacs:FAZ98_34535"/>
<reference evidence="1 2" key="1">
    <citation type="submission" date="2019-12" db="EMBL/GenBank/DDBJ databases">
        <title>Paraburkholderia acidiphila 7Q-K02 sp. nov and Paraburkholderia acidisoli DHF22 sp. nov., two strains isolated from forest soil.</title>
        <authorList>
            <person name="Gao Z."/>
            <person name="Qiu L."/>
        </authorList>
    </citation>
    <scope>NUCLEOTIDE SEQUENCE [LARGE SCALE GENOMIC DNA]</scope>
    <source>
        <strain evidence="1 2">DHF22</strain>
        <plasmid evidence="1 2">p1</plasmid>
    </source>
</reference>
<keyword evidence="2" id="KW-1185">Reference proteome</keyword>
<evidence type="ECO:0000313" key="2">
    <source>
        <dbReference type="Proteomes" id="UP000433577"/>
    </source>
</evidence>
<dbReference type="Proteomes" id="UP000433577">
    <property type="component" value="Plasmid p1"/>
</dbReference>
<evidence type="ECO:0000313" key="1">
    <source>
        <dbReference type="EMBL" id="QGZ66955.1"/>
    </source>
</evidence>
<geneLocation type="plasmid" evidence="1 2">
    <name>p1</name>
</geneLocation>
<name>A0A7Z2GSI5_9BURK</name>
<sequence>MRNDSTPPDTSAAALTERLRIFIYSAALPVSRLALDVEGAERFSAFGDEGSPQMQLVRAMPPFTPAAAEIVNAMVDAFGADLFTDRLEGRLQAVIRFGPVRFAHVILAFEARFPSRPLSALATRFQQILDRHPETGYADAHLALSQIGLPVGGPNAR</sequence>